<keyword evidence="3" id="KW-1185">Reference proteome</keyword>
<feature type="region of interest" description="Disordered" evidence="1">
    <location>
        <begin position="80"/>
        <end position="101"/>
    </location>
</feature>
<organism evidence="2 3">
    <name type="scientific">Botryosphaeria dothidea</name>
    <dbReference type="NCBI Taxonomy" id="55169"/>
    <lineage>
        <taxon>Eukaryota</taxon>
        <taxon>Fungi</taxon>
        <taxon>Dikarya</taxon>
        <taxon>Ascomycota</taxon>
        <taxon>Pezizomycotina</taxon>
        <taxon>Dothideomycetes</taxon>
        <taxon>Dothideomycetes incertae sedis</taxon>
        <taxon>Botryosphaeriales</taxon>
        <taxon>Botryosphaeriaceae</taxon>
        <taxon>Botryosphaeria</taxon>
    </lineage>
</organism>
<evidence type="ECO:0000256" key="1">
    <source>
        <dbReference type="SAM" id="MobiDB-lite"/>
    </source>
</evidence>
<evidence type="ECO:0000313" key="2">
    <source>
        <dbReference type="EMBL" id="KAF4311344.1"/>
    </source>
</evidence>
<proteinExistence type="predicted"/>
<reference evidence="2" key="1">
    <citation type="submission" date="2020-04" db="EMBL/GenBank/DDBJ databases">
        <title>Genome Assembly and Annotation of Botryosphaeria dothidea sdau 11-99, a Latent Pathogen of Apple Fruit Ring Rot in China.</title>
        <authorList>
            <person name="Yu C."/>
            <person name="Diao Y."/>
            <person name="Lu Q."/>
            <person name="Zhao J."/>
            <person name="Cui S."/>
            <person name="Peng C."/>
            <person name="He B."/>
            <person name="Liu H."/>
        </authorList>
    </citation>
    <scope>NUCLEOTIDE SEQUENCE [LARGE SCALE GENOMIC DNA]</scope>
    <source>
        <strain evidence="2">Sdau11-99</strain>
    </source>
</reference>
<dbReference type="OrthoDB" id="3953494at2759"/>
<name>A0A8H4J3P3_9PEZI</name>
<comment type="caution">
    <text evidence="2">The sequence shown here is derived from an EMBL/GenBank/DDBJ whole genome shotgun (WGS) entry which is preliminary data.</text>
</comment>
<protein>
    <submittedName>
        <fullName evidence="2">Uncharacterized protein</fullName>
    </submittedName>
</protein>
<accession>A0A8H4J3P3</accession>
<dbReference type="EMBL" id="WWBZ02000010">
    <property type="protein sequence ID" value="KAF4311344.1"/>
    <property type="molecule type" value="Genomic_DNA"/>
</dbReference>
<gene>
    <name evidence="2" type="ORF">GTA08_BOTSDO13066</name>
</gene>
<evidence type="ECO:0000313" key="3">
    <source>
        <dbReference type="Proteomes" id="UP000572817"/>
    </source>
</evidence>
<dbReference type="AlphaFoldDB" id="A0A8H4J3P3"/>
<dbReference type="Proteomes" id="UP000572817">
    <property type="component" value="Unassembled WGS sequence"/>
</dbReference>
<feature type="region of interest" description="Disordered" evidence="1">
    <location>
        <begin position="21"/>
        <end position="59"/>
    </location>
</feature>
<sequence length="130" mass="14401">MNSYPVSPALRENLEINKVLDDEWQDTEGVSPADLPYPGGNSRPISSRDGDLSPPVNRDDLADDDNVVFLYKSTCPATKISTLDPHDDKDKAPTLPSVSGALFNEPNYPMLNDKSLRSYVIKRVAKINIR</sequence>